<dbReference type="InParanoid" id="A0A1Y1KGT5"/>
<sequence>MAINFKDEAEVKKFITNLGIEYRFGCYSEKRSEVCHLLGDYLEAIDKDYKKASKVYKTNCDEYKYPRSCYKYATYSLLGKGCKQNYHDAYRYFEQGCNLDHPESCLHQGLLKVTKHDSSDIPIDILKGMQLLEKACAAKNANACYYLSGMYISGVRKPDVKVKHHEKVGDDAYEVKKNMEEAFKYAEHGCNLGHIYSCSNLSQMYSKGDGVVKDVALAEKYRKIALEMQAEIQSTKTLEFGQGIKN</sequence>
<dbReference type="SUPFAM" id="SSF81901">
    <property type="entry name" value="HCP-like"/>
    <property type="match status" value="1"/>
</dbReference>
<evidence type="ECO:0000313" key="4">
    <source>
        <dbReference type="EMBL" id="KAB0791474.1"/>
    </source>
</evidence>
<evidence type="ECO:0000313" key="3">
    <source>
        <dbReference type="EMBL" id="JAV60692.1"/>
    </source>
</evidence>
<evidence type="ECO:0000256" key="1">
    <source>
        <dbReference type="ARBA" id="ARBA00008486"/>
    </source>
</evidence>
<dbReference type="OrthoDB" id="272077at2759"/>
<evidence type="ECO:0000256" key="2">
    <source>
        <dbReference type="ARBA" id="ARBA00022737"/>
    </source>
</evidence>
<dbReference type="SMART" id="SM00671">
    <property type="entry name" value="SEL1"/>
    <property type="match status" value="3"/>
</dbReference>
<comment type="similarity">
    <text evidence="1">Belongs to the hcp beta-lactamase family.</text>
</comment>
<reference evidence="4" key="3">
    <citation type="submission" date="2019-08" db="EMBL/GenBank/DDBJ databases">
        <authorList>
            <consortium name="Photinus pyralis genome working group"/>
            <person name="Fallon T.R."/>
            <person name="Sander Lower S.E."/>
            <person name="Weng J.-K."/>
        </authorList>
    </citation>
    <scope>NUCLEOTIDE SEQUENCE</scope>
    <source>
        <strain evidence="4">1611_PpyrPB1</strain>
        <tissue evidence="4">Whole body</tissue>
    </source>
</reference>
<dbReference type="Proteomes" id="UP000327044">
    <property type="component" value="Unassembled WGS sequence"/>
</dbReference>
<dbReference type="AlphaFoldDB" id="A0A1Y1KGT5"/>
<dbReference type="InterPro" id="IPR040239">
    <property type="entry name" value="HcpB-like"/>
</dbReference>
<dbReference type="EMBL" id="VVIM01000011">
    <property type="protein sequence ID" value="KAB0791474.1"/>
    <property type="molecule type" value="Genomic_DNA"/>
</dbReference>
<accession>A0A1Y1KGT5</accession>
<name>A0A1Y1KGT5_PHOPY</name>
<keyword evidence="2" id="KW-0677">Repeat</keyword>
<dbReference type="InterPro" id="IPR011990">
    <property type="entry name" value="TPR-like_helical_dom_sf"/>
</dbReference>
<dbReference type="Gene3D" id="1.25.40.10">
    <property type="entry name" value="Tetratricopeptide repeat domain"/>
    <property type="match status" value="1"/>
</dbReference>
<gene>
    <name evidence="4" type="ORF">PPYR_03274</name>
</gene>
<proteinExistence type="inferred from homology"/>
<dbReference type="GO" id="GO:0005758">
    <property type="term" value="C:mitochondrial intermembrane space"/>
    <property type="evidence" value="ECO:0007669"/>
    <property type="project" value="TreeGrafter"/>
</dbReference>
<reference evidence="4 5" key="2">
    <citation type="journal article" date="2018" name="Elife">
        <title>Firefly genomes illuminate parallel origins of bioluminescence in beetles.</title>
        <authorList>
            <person name="Fallon T.R."/>
            <person name="Lower S.E."/>
            <person name="Chang C.H."/>
            <person name="Bessho-Uehara M."/>
            <person name="Martin G.J."/>
            <person name="Bewick A.J."/>
            <person name="Behringer M."/>
            <person name="Debat H.J."/>
            <person name="Wong I."/>
            <person name="Day J.C."/>
            <person name="Suvorov A."/>
            <person name="Silva C.J."/>
            <person name="Stanger-Hall K.F."/>
            <person name="Hall D.W."/>
            <person name="Schmitz R.J."/>
            <person name="Nelson D.R."/>
            <person name="Lewis S.M."/>
            <person name="Shigenobu S."/>
            <person name="Bybee S.M."/>
            <person name="Larracuente A.M."/>
            <person name="Oba Y."/>
            <person name="Weng J.K."/>
        </authorList>
    </citation>
    <scope>NUCLEOTIDE SEQUENCE [LARGE SCALE GENOMIC DNA]</scope>
    <source>
        <strain evidence="4">1611_PpyrPB1</strain>
        <tissue evidence="4">Whole body</tissue>
    </source>
</reference>
<evidence type="ECO:0000313" key="5">
    <source>
        <dbReference type="Proteomes" id="UP000327044"/>
    </source>
</evidence>
<protein>
    <recommendedName>
        <fullName evidence="6">Cytochrome c oxidase assembly factor 7 homolog</fullName>
    </recommendedName>
</protein>
<evidence type="ECO:0008006" key="6">
    <source>
        <dbReference type="Google" id="ProtNLM"/>
    </source>
</evidence>
<dbReference type="FunCoup" id="A0A1Y1KGT5">
    <property type="interactions" value="429"/>
</dbReference>
<dbReference type="PANTHER" id="PTHR13891">
    <property type="entry name" value="CYTOCHROME C OXIDASE ASSEMBLY FACTOR 7"/>
    <property type="match status" value="1"/>
</dbReference>
<organism evidence="3">
    <name type="scientific">Photinus pyralis</name>
    <name type="common">Common eastern firefly</name>
    <name type="synonym">Lampyris pyralis</name>
    <dbReference type="NCBI Taxonomy" id="7054"/>
    <lineage>
        <taxon>Eukaryota</taxon>
        <taxon>Metazoa</taxon>
        <taxon>Ecdysozoa</taxon>
        <taxon>Arthropoda</taxon>
        <taxon>Hexapoda</taxon>
        <taxon>Insecta</taxon>
        <taxon>Pterygota</taxon>
        <taxon>Neoptera</taxon>
        <taxon>Endopterygota</taxon>
        <taxon>Coleoptera</taxon>
        <taxon>Polyphaga</taxon>
        <taxon>Elateriformia</taxon>
        <taxon>Elateroidea</taxon>
        <taxon>Lampyridae</taxon>
        <taxon>Lampyrinae</taxon>
        <taxon>Photinus</taxon>
    </lineage>
</organism>
<reference evidence="3" key="1">
    <citation type="journal article" date="2016" name="Sci. Rep.">
        <title>Molecular characterization of firefly nuptial gifts: a multi-omics approach sheds light on postcopulatory sexual selection.</title>
        <authorList>
            <person name="Al-Wathiqui N."/>
            <person name="Fallon T.R."/>
            <person name="South A."/>
            <person name="Weng J.K."/>
            <person name="Lewis S.M."/>
        </authorList>
    </citation>
    <scope>NUCLEOTIDE SEQUENCE</scope>
</reference>
<keyword evidence="5" id="KW-1185">Reference proteome</keyword>
<dbReference type="EMBL" id="GEZM01084769">
    <property type="protein sequence ID" value="JAV60692.1"/>
    <property type="molecule type" value="Transcribed_RNA"/>
</dbReference>
<dbReference type="PANTHER" id="PTHR13891:SF1">
    <property type="entry name" value="CYTOCHROME C OXIDASE ASSEMBLY FACTOR 7"/>
    <property type="match status" value="1"/>
</dbReference>
<dbReference type="InterPro" id="IPR006597">
    <property type="entry name" value="Sel1-like"/>
</dbReference>
<dbReference type="Pfam" id="PF08238">
    <property type="entry name" value="Sel1"/>
    <property type="match status" value="4"/>
</dbReference>